<evidence type="ECO:0000313" key="2">
    <source>
        <dbReference type="EMBL" id="RIA80312.1"/>
    </source>
</evidence>
<reference evidence="2 3" key="1">
    <citation type="submission" date="2018-06" db="EMBL/GenBank/DDBJ databases">
        <title>Comparative genomics reveals the genomic features of Rhizophagus irregularis, R. cerebriforme, R. diaphanum and Gigaspora rosea, and their symbiotic lifestyle signature.</title>
        <authorList>
            <person name="Morin E."/>
            <person name="San Clemente H."/>
            <person name="Chen E.C.H."/>
            <person name="De La Providencia I."/>
            <person name="Hainaut M."/>
            <person name="Kuo A."/>
            <person name="Kohler A."/>
            <person name="Murat C."/>
            <person name="Tang N."/>
            <person name="Roy S."/>
            <person name="Loubradou J."/>
            <person name="Henrissat B."/>
            <person name="Grigoriev I.V."/>
            <person name="Corradi N."/>
            <person name="Roux C."/>
            <person name="Martin F.M."/>
        </authorList>
    </citation>
    <scope>NUCLEOTIDE SEQUENCE [LARGE SCALE GENOMIC DNA]</scope>
    <source>
        <strain evidence="2 3">DAOM 227022</strain>
    </source>
</reference>
<dbReference type="OrthoDB" id="2487008at2759"/>
<gene>
    <name evidence="2" type="ORF">C1645_838920</name>
</gene>
<feature type="compositionally biased region" description="Low complexity" evidence="1">
    <location>
        <begin position="71"/>
        <end position="96"/>
    </location>
</feature>
<feature type="compositionally biased region" description="Polar residues" evidence="1">
    <location>
        <begin position="176"/>
        <end position="187"/>
    </location>
</feature>
<evidence type="ECO:0000313" key="3">
    <source>
        <dbReference type="Proteomes" id="UP000265703"/>
    </source>
</evidence>
<organism evidence="2 3">
    <name type="scientific">Glomus cerebriforme</name>
    <dbReference type="NCBI Taxonomy" id="658196"/>
    <lineage>
        <taxon>Eukaryota</taxon>
        <taxon>Fungi</taxon>
        <taxon>Fungi incertae sedis</taxon>
        <taxon>Mucoromycota</taxon>
        <taxon>Glomeromycotina</taxon>
        <taxon>Glomeromycetes</taxon>
        <taxon>Glomerales</taxon>
        <taxon>Glomeraceae</taxon>
        <taxon>Glomus</taxon>
    </lineage>
</organism>
<dbReference type="AlphaFoldDB" id="A0A397S496"/>
<accession>A0A397S496</accession>
<feature type="compositionally biased region" description="Basic and acidic residues" evidence="1">
    <location>
        <begin position="188"/>
        <end position="202"/>
    </location>
</feature>
<feature type="compositionally biased region" description="Acidic residues" evidence="1">
    <location>
        <begin position="48"/>
        <end position="70"/>
    </location>
</feature>
<dbReference type="Proteomes" id="UP000265703">
    <property type="component" value="Unassembled WGS sequence"/>
</dbReference>
<dbReference type="EMBL" id="QKYT01000995">
    <property type="protein sequence ID" value="RIA80312.1"/>
    <property type="molecule type" value="Genomic_DNA"/>
</dbReference>
<name>A0A397S496_9GLOM</name>
<proteinExistence type="predicted"/>
<keyword evidence="3" id="KW-1185">Reference proteome</keyword>
<comment type="caution">
    <text evidence="2">The sequence shown here is derived from an EMBL/GenBank/DDBJ whole genome shotgun (WGS) entry which is preliminary data.</text>
</comment>
<sequence length="202" mass="23398">MGKCPRTLVPTYTGGLYLQGAKRVRETPLGRRHNDNDIDEIASHFLENDESNNDNNNSDDDNDDNGDDNNNDNNNNDINDNNNNNNDINNDDNINNDNDRSIKSFVMSLQHKPKFVKHTNSELLFTHTPKTIQDALRDIPKLCTNETYLVNKINEWEEKFNHWLTLFDTKEGSPKIKSSNNEQIESYSNDKSDHHEMYRNEA</sequence>
<feature type="region of interest" description="Disordered" evidence="1">
    <location>
        <begin position="172"/>
        <end position="202"/>
    </location>
</feature>
<feature type="region of interest" description="Disordered" evidence="1">
    <location>
        <begin position="46"/>
        <end position="96"/>
    </location>
</feature>
<protein>
    <submittedName>
        <fullName evidence="2">Uncharacterized protein</fullName>
    </submittedName>
</protein>
<evidence type="ECO:0000256" key="1">
    <source>
        <dbReference type="SAM" id="MobiDB-lite"/>
    </source>
</evidence>